<keyword evidence="3" id="KW-1185">Reference proteome</keyword>
<evidence type="ECO:0000259" key="1">
    <source>
        <dbReference type="Pfam" id="PF04784"/>
    </source>
</evidence>
<accession>A0A6P1T3D7</accession>
<dbReference type="EMBL" id="CP046620">
    <property type="protein sequence ID" value="QHQ35976.1"/>
    <property type="molecule type" value="Genomic_DNA"/>
</dbReference>
<name>A0A6P1T3D7_9RHOB</name>
<protein>
    <submittedName>
        <fullName evidence="2">DUF547 domain-containing protein</fullName>
    </submittedName>
</protein>
<gene>
    <name evidence="2" type="ORF">GO499_12745</name>
</gene>
<reference evidence="2 3" key="1">
    <citation type="submission" date="2019-12" db="EMBL/GenBank/DDBJ databases">
        <title>Complete genome sequence of Algicella marina strain 9Alg 56(T) isolated from the red alga Tichocarpus crinitus.</title>
        <authorList>
            <person name="Kim S.-G."/>
            <person name="Nedashkovskaya O.I."/>
        </authorList>
    </citation>
    <scope>NUCLEOTIDE SEQUENCE [LARGE SCALE GENOMIC DNA]</scope>
    <source>
        <strain evidence="2 3">9Alg 56</strain>
    </source>
</reference>
<dbReference type="PANTHER" id="PTHR46361:SF3">
    <property type="entry name" value="ELECTRON CARRIER_ PROTEIN DISULFIDE OXIDOREDUCTASE"/>
    <property type="match status" value="1"/>
</dbReference>
<dbReference type="Proteomes" id="UP000464495">
    <property type="component" value="Chromosome"/>
</dbReference>
<evidence type="ECO:0000313" key="2">
    <source>
        <dbReference type="EMBL" id="QHQ35976.1"/>
    </source>
</evidence>
<dbReference type="KEGG" id="amaq:GO499_12745"/>
<dbReference type="Pfam" id="PF04784">
    <property type="entry name" value="DUF547"/>
    <property type="match status" value="1"/>
</dbReference>
<organism evidence="2 3">
    <name type="scientific">Algicella marina</name>
    <dbReference type="NCBI Taxonomy" id="2683284"/>
    <lineage>
        <taxon>Bacteria</taxon>
        <taxon>Pseudomonadati</taxon>
        <taxon>Pseudomonadota</taxon>
        <taxon>Alphaproteobacteria</taxon>
        <taxon>Rhodobacterales</taxon>
        <taxon>Paracoccaceae</taxon>
        <taxon>Algicella</taxon>
    </lineage>
</organism>
<sequence length="289" mass="32379">MIYSVNRYYERLNRSYKISTITRRYLGMGITGLLLFSANSRAFSAPAARLIDERWRKFGSEPDPDHSAWAAVLRDHVRLSKDGIARFAYRDAKQSQVASYIVALSSIDPSRLTSASAFAFWVNLYNAATIETVLAAYPVKSIRDIGGGLFTSGPWQEKRLRVAGQDLSLDDIEHGILRPVWGDARVHYAVNCASLGCPNLADRPWSADRLGSMLQAGAWAYINHPRGMTLQDGRLVVSSLYDWYKQDFGGTDAGVLAHFRKYLEPGRLSAVEKVDKIAAYRYDWSLNDA</sequence>
<dbReference type="AlphaFoldDB" id="A0A6P1T3D7"/>
<evidence type="ECO:0000313" key="3">
    <source>
        <dbReference type="Proteomes" id="UP000464495"/>
    </source>
</evidence>
<proteinExistence type="predicted"/>
<feature type="domain" description="DUF547" evidence="1">
    <location>
        <begin position="110"/>
        <end position="222"/>
    </location>
</feature>
<dbReference type="InterPro" id="IPR006869">
    <property type="entry name" value="DUF547"/>
</dbReference>
<dbReference type="PANTHER" id="PTHR46361">
    <property type="entry name" value="ELECTRON CARRIER/ PROTEIN DISULFIDE OXIDOREDUCTASE"/>
    <property type="match status" value="1"/>
</dbReference>